<evidence type="ECO:0000256" key="1">
    <source>
        <dbReference type="SAM" id="Phobius"/>
    </source>
</evidence>
<feature type="transmembrane region" description="Helical" evidence="1">
    <location>
        <begin position="71"/>
        <end position="91"/>
    </location>
</feature>
<reference evidence="2" key="1">
    <citation type="journal article" date="2015" name="Nature">
        <title>Complex archaea that bridge the gap between prokaryotes and eukaryotes.</title>
        <authorList>
            <person name="Spang A."/>
            <person name="Saw J.H."/>
            <person name="Jorgensen S.L."/>
            <person name="Zaremba-Niedzwiedzka K."/>
            <person name="Martijn J."/>
            <person name="Lind A.E."/>
            <person name="van Eijk R."/>
            <person name="Schleper C."/>
            <person name="Guy L."/>
            <person name="Ettema T.J."/>
        </authorList>
    </citation>
    <scope>NUCLEOTIDE SEQUENCE</scope>
</reference>
<organism evidence="2">
    <name type="scientific">marine sediment metagenome</name>
    <dbReference type="NCBI Taxonomy" id="412755"/>
    <lineage>
        <taxon>unclassified sequences</taxon>
        <taxon>metagenomes</taxon>
        <taxon>ecological metagenomes</taxon>
    </lineage>
</organism>
<feature type="transmembrane region" description="Helical" evidence="1">
    <location>
        <begin position="6"/>
        <end position="27"/>
    </location>
</feature>
<proteinExistence type="predicted"/>
<keyword evidence="1" id="KW-1133">Transmembrane helix</keyword>
<evidence type="ECO:0000313" key="2">
    <source>
        <dbReference type="EMBL" id="KKN83032.1"/>
    </source>
</evidence>
<name>A0A0F9U6T2_9ZZZZ</name>
<sequence length="101" mass="11122">MVAIVGLAVIPLTIGFFIGLFLPVIAGEFNLKAIYKTNVGSLMVMAVVASTAIISWLYWQDAGDFVMSFENLITSYWPAIVIAPVIGVFIGRQTKFWHILN</sequence>
<gene>
    <name evidence="2" type="ORF">LCGC14_0302980</name>
</gene>
<feature type="transmembrane region" description="Helical" evidence="1">
    <location>
        <begin position="39"/>
        <end position="59"/>
    </location>
</feature>
<keyword evidence="1" id="KW-0472">Membrane</keyword>
<protein>
    <submittedName>
        <fullName evidence="2">Uncharacterized protein</fullName>
    </submittedName>
</protein>
<accession>A0A0F9U6T2</accession>
<keyword evidence="1" id="KW-0812">Transmembrane</keyword>
<comment type="caution">
    <text evidence="2">The sequence shown here is derived from an EMBL/GenBank/DDBJ whole genome shotgun (WGS) entry which is preliminary data.</text>
</comment>
<dbReference type="EMBL" id="LAZR01000191">
    <property type="protein sequence ID" value="KKN83032.1"/>
    <property type="molecule type" value="Genomic_DNA"/>
</dbReference>
<dbReference type="AlphaFoldDB" id="A0A0F9U6T2"/>